<dbReference type="Gene3D" id="1.10.1780.10">
    <property type="entry name" value="Clp, N-terminal domain"/>
    <property type="match status" value="1"/>
</dbReference>
<dbReference type="Gene3D" id="3.40.50.10140">
    <property type="entry name" value="Toll/interleukin-1 receptor homology (TIR) domain"/>
    <property type="match status" value="1"/>
</dbReference>
<dbReference type="InterPro" id="IPR035897">
    <property type="entry name" value="Toll_tir_struct_dom_sf"/>
</dbReference>
<dbReference type="Pfam" id="PF13676">
    <property type="entry name" value="TIR_2"/>
    <property type="match status" value="1"/>
</dbReference>
<evidence type="ECO:0000259" key="2">
    <source>
        <dbReference type="Pfam" id="PF13676"/>
    </source>
</evidence>
<dbReference type="InterPro" id="IPR000157">
    <property type="entry name" value="TIR_dom"/>
</dbReference>
<evidence type="ECO:0000313" key="3">
    <source>
        <dbReference type="EMBL" id="MFC5055838.1"/>
    </source>
</evidence>
<feature type="domain" description="TIR" evidence="2">
    <location>
        <begin position="190"/>
        <end position="312"/>
    </location>
</feature>
<dbReference type="RefSeq" id="WP_344040857.1">
    <property type="nucleotide sequence ID" value="NZ_BAAAKE010000025.1"/>
</dbReference>
<dbReference type="InterPro" id="IPR036628">
    <property type="entry name" value="Clp_N_dom_sf"/>
</dbReference>
<proteinExistence type="predicted"/>
<accession>A0ABV9XZL5</accession>
<feature type="compositionally biased region" description="Basic and acidic residues" evidence="1">
    <location>
        <begin position="12"/>
        <end position="22"/>
    </location>
</feature>
<dbReference type="SUPFAM" id="SSF52200">
    <property type="entry name" value="Toll/Interleukin receptor TIR domain"/>
    <property type="match status" value="1"/>
</dbReference>
<keyword evidence="4" id="KW-1185">Reference proteome</keyword>
<evidence type="ECO:0000313" key="4">
    <source>
        <dbReference type="Proteomes" id="UP001595833"/>
    </source>
</evidence>
<reference evidence="4" key="1">
    <citation type="journal article" date="2019" name="Int. J. Syst. Evol. Microbiol.">
        <title>The Global Catalogue of Microorganisms (GCM) 10K type strain sequencing project: providing services to taxonomists for standard genome sequencing and annotation.</title>
        <authorList>
            <consortium name="The Broad Institute Genomics Platform"/>
            <consortium name="The Broad Institute Genome Sequencing Center for Infectious Disease"/>
            <person name="Wu L."/>
            <person name="Ma J."/>
        </authorList>
    </citation>
    <scope>NUCLEOTIDE SEQUENCE [LARGE SCALE GENOMIC DNA]</scope>
    <source>
        <strain evidence="4">KCTC 12848</strain>
    </source>
</reference>
<name>A0ABV9XZL5_9PSEU</name>
<gene>
    <name evidence="3" type="ORF">ACFPFM_19015</name>
</gene>
<dbReference type="SUPFAM" id="SSF81923">
    <property type="entry name" value="Double Clp-N motif"/>
    <property type="match status" value="1"/>
</dbReference>
<evidence type="ECO:0000256" key="1">
    <source>
        <dbReference type="SAM" id="MobiDB-lite"/>
    </source>
</evidence>
<feature type="region of interest" description="Disordered" evidence="1">
    <location>
        <begin position="1"/>
        <end position="22"/>
    </location>
</feature>
<sequence length="334" mass="35033">MHTSFTARARRVLSDARRTASERAGAEVLLPDLLLGLVPAGGPAGRVLGELGVTSAAVRRRLPAAAPDPAGGGAGDPSAGPASGPPGDPRNASPNGLPSDPSADPASGPPGDPEGPTLSPQVLRVLARARADVPPAQPVDAHHLLLALVDVDDPGVRRLLTSAGVPPRVLRDRVLAAANDDRPPAPSPRVFISYRRQQARHVAGRIADWLADRAEVFLDVHSIRPGADFTEAINTAVDGCTALVAVIGPGWAGLTDDRGRQRLAQADDVVRLEVEAALRRDVAVIPVLVDGARMPRVDELPESLRPLAFRNALEIRHESFRQDVARLGEAVTRG</sequence>
<feature type="region of interest" description="Disordered" evidence="1">
    <location>
        <begin position="64"/>
        <end position="119"/>
    </location>
</feature>
<organism evidence="3 4">
    <name type="scientific">Saccharothrix xinjiangensis</name>
    <dbReference type="NCBI Taxonomy" id="204798"/>
    <lineage>
        <taxon>Bacteria</taxon>
        <taxon>Bacillati</taxon>
        <taxon>Actinomycetota</taxon>
        <taxon>Actinomycetes</taxon>
        <taxon>Pseudonocardiales</taxon>
        <taxon>Pseudonocardiaceae</taxon>
        <taxon>Saccharothrix</taxon>
    </lineage>
</organism>
<dbReference type="Proteomes" id="UP001595833">
    <property type="component" value="Unassembled WGS sequence"/>
</dbReference>
<dbReference type="EMBL" id="JBHSJB010000017">
    <property type="protein sequence ID" value="MFC5055838.1"/>
    <property type="molecule type" value="Genomic_DNA"/>
</dbReference>
<protein>
    <submittedName>
        <fullName evidence="3">TIR domain-containing protein</fullName>
    </submittedName>
</protein>
<comment type="caution">
    <text evidence="3">The sequence shown here is derived from an EMBL/GenBank/DDBJ whole genome shotgun (WGS) entry which is preliminary data.</text>
</comment>